<dbReference type="InterPro" id="IPR050452">
    <property type="entry name" value="Metacaspase"/>
</dbReference>
<sequence length="931" mass="101387">MSVGDDDFGAFLDLPDITPDLNRLDRPTESPTSLLTVLTNSPTGGAISTPAPSFAATTSTPTDQASTLSTTNEPSPSPTSANSEALVSTPLPTIEVLSPSNNDGGADLTSPPPTVPSSSQEELIQEKSYFSCPAPAPQTVTSRDDNGVPVDIVIDPPVASCHVSYDFELQVTNHSYTVTTASSSSSGSGMMMTNETNILAYIESLLPGIEDRLGDVVANYLMLHTEYSADMTTCGGYIVTEFQRERMLLQHHEQHQQQHPGRKRLRSEDTSSSSELTKIISLTGEEYQIDPVNECDPPDRTCYVVNGKMNATYVGYDEPGVKSSVSRLVKREMDKSQSNGPSLREYSYGMRYIGPSNNVGEDMPAQSSPVTPSAILSAEDIMNTIPDNVNFHPTPIGIGIIAALAAAFVMACYARFSKEDGELKEEVIEEIQVAKHKMRRRKNRKKHMGDDELLVEDNGNSEANSSLGYDLESVAIDVKSGGVDDEEAVEIQETYSFGHTAAVEHMTRSEKGGKSTYSLAEAVRTIPRPEPNGSGSRDIRKKNSPKKIAASRAAKLASEISADVRMISGCQDSQTSADANITAFELPNPQGRAGGACTAALLQVLYKGHKTSAKKSWAEVLREMRGNLASKGYDQIPQLTCSRIIDVNGPMDIVPKHSTGTKRAVLIGINYTGQSGALSGCHNDIKHIAQYLQKVHGFCKQNMTLLLDNGKDQEPNYSNIIMALERVARESRPGDTVWFHYSGHGGRLPDNSNEEQDGYDETIIPLDFKRRGQIRDDDLLKYFVKPMKRGVTVNCVMDCCHSGTVLDLPYQFLADGEHRNMEANNKFSRNTAKTTVRSPSGSAAILQDLEATSRTSPTSRGSPRRADSLAIPKLPSVPETDLPPPIHDTPSHRSKVSRLISPTSVNEINLFPKNHSVVMLRNSEGEEQWEV</sequence>
<dbReference type="Proteomes" id="UP001516023">
    <property type="component" value="Unassembled WGS sequence"/>
</dbReference>
<reference evidence="4 5" key="1">
    <citation type="journal article" date="2020" name="G3 (Bethesda)">
        <title>Improved Reference Genome for Cyclotella cryptica CCMP332, a Model for Cell Wall Morphogenesis, Salinity Adaptation, and Lipid Production in Diatoms (Bacillariophyta).</title>
        <authorList>
            <person name="Roberts W.R."/>
            <person name="Downey K.M."/>
            <person name="Ruck E.C."/>
            <person name="Traller J.C."/>
            <person name="Alverson A.J."/>
        </authorList>
    </citation>
    <scope>NUCLEOTIDE SEQUENCE [LARGE SCALE GENOMIC DNA]</scope>
    <source>
        <strain evidence="4 5">CCMP332</strain>
    </source>
</reference>
<gene>
    <name evidence="4" type="ORF">HJC23_009686</name>
</gene>
<proteinExistence type="inferred from homology"/>
<dbReference type="AlphaFoldDB" id="A0ABD3Q8P2"/>
<evidence type="ECO:0000313" key="4">
    <source>
        <dbReference type="EMBL" id="KAL3796555.1"/>
    </source>
</evidence>
<feature type="region of interest" description="Disordered" evidence="2">
    <location>
        <begin position="827"/>
        <end position="895"/>
    </location>
</feature>
<name>A0ABD3Q8P2_9STRA</name>
<comment type="similarity">
    <text evidence="1">Belongs to the peptidase C14B family.</text>
</comment>
<feature type="region of interest" description="Disordered" evidence="2">
    <location>
        <begin position="251"/>
        <end position="275"/>
    </location>
</feature>
<dbReference type="EMBL" id="JABMIG020000062">
    <property type="protein sequence ID" value="KAL3796555.1"/>
    <property type="molecule type" value="Genomic_DNA"/>
</dbReference>
<evidence type="ECO:0000256" key="1">
    <source>
        <dbReference type="ARBA" id="ARBA00009005"/>
    </source>
</evidence>
<evidence type="ECO:0000259" key="3">
    <source>
        <dbReference type="Pfam" id="PF00656"/>
    </source>
</evidence>
<feature type="domain" description="Peptidase C14 caspase" evidence="3">
    <location>
        <begin position="662"/>
        <end position="827"/>
    </location>
</feature>
<dbReference type="PANTHER" id="PTHR48104:SF30">
    <property type="entry name" value="METACASPASE-1"/>
    <property type="match status" value="1"/>
</dbReference>
<protein>
    <recommendedName>
        <fullName evidence="3">Peptidase C14 caspase domain-containing protein</fullName>
    </recommendedName>
</protein>
<feature type="compositionally biased region" description="Low complexity" evidence="2">
    <location>
        <begin position="852"/>
        <end position="861"/>
    </location>
</feature>
<evidence type="ECO:0000256" key="2">
    <source>
        <dbReference type="SAM" id="MobiDB-lite"/>
    </source>
</evidence>
<feature type="domain" description="Peptidase C14 caspase" evidence="3">
    <location>
        <begin position="492"/>
        <end position="643"/>
    </location>
</feature>
<dbReference type="Pfam" id="PF00656">
    <property type="entry name" value="Peptidase_C14"/>
    <property type="match status" value="2"/>
</dbReference>
<dbReference type="PANTHER" id="PTHR48104">
    <property type="entry name" value="METACASPASE-4"/>
    <property type="match status" value="1"/>
</dbReference>
<feature type="region of interest" description="Disordered" evidence="2">
    <location>
        <begin position="526"/>
        <end position="548"/>
    </location>
</feature>
<feature type="region of interest" description="Disordered" evidence="2">
    <location>
        <begin position="1"/>
        <end position="123"/>
    </location>
</feature>
<evidence type="ECO:0000313" key="5">
    <source>
        <dbReference type="Proteomes" id="UP001516023"/>
    </source>
</evidence>
<organism evidence="4 5">
    <name type="scientific">Cyclotella cryptica</name>
    <dbReference type="NCBI Taxonomy" id="29204"/>
    <lineage>
        <taxon>Eukaryota</taxon>
        <taxon>Sar</taxon>
        <taxon>Stramenopiles</taxon>
        <taxon>Ochrophyta</taxon>
        <taxon>Bacillariophyta</taxon>
        <taxon>Coscinodiscophyceae</taxon>
        <taxon>Thalassiosirophycidae</taxon>
        <taxon>Stephanodiscales</taxon>
        <taxon>Stephanodiscaceae</taxon>
        <taxon>Cyclotella</taxon>
    </lineage>
</organism>
<feature type="compositionally biased region" description="Polar residues" evidence="2">
    <location>
        <begin position="827"/>
        <end position="841"/>
    </location>
</feature>
<keyword evidence="5" id="KW-1185">Reference proteome</keyword>
<dbReference type="Gene3D" id="3.40.50.1460">
    <property type="match status" value="1"/>
</dbReference>
<dbReference type="Gene3D" id="3.40.50.12660">
    <property type="match status" value="1"/>
</dbReference>
<feature type="compositionally biased region" description="Polar residues" evidence="2">
    <location>
        <begin position="29"/>
        <end position="43"/>
    </location>
</feature>
<accession>A0ABD3Q8P2</accession>
<dbReference type="InterPro" id="IPR011600">
    <property type="entry name" value="Pept_C14_caspase"/>
</dbReference>
<feature type="compositionally biased region" description="Low complexity" evidence="2">
    <location>
        <begin position="48"/>
        <end position="85"/>
    </location>
</feature>
<comment type="caution">
    <text evidence="4">The sequence shown here is derived from an EMBL/GenBank/DDBJ whole genome shotgun (WGS) entry which is preliminary data.</text>
</comment>